<dbReference type="InParanoid" id="E2BZK4"/>
<feature type="region of interest" description="Disordered" evidence="1">
    <location>
        <begin position="1"/>
        <end position="105"/>
    </location>
</feature>
<sequence length="105" mass="11679">MNQEETISEPHLQADSARPEPDPPVQHRRPSKLRPSNRSYRVAANSSRSTRVADRASPSTRTLRASEYANKRAPGWNDNDSAAIEEGRRVPDVDPASTDQLEIMG</sequence>
<evidence type="ECO:0000313" key="3">
    <source>
        <dbReference type="Proteomes" id="UP000008237"/>
    </source>
</evidence>
<evidence type="ECO:0000313" key="2">
    <source>
        <dbReference type="EMBL" id="EFN78902.1"/>
    </source>
</evidence>
<proteinExistence type="predicted"/>
<dbReference type="EMBL" id="GL451627">
    <property type="protein sequence ID" value="EFN78902.1"/>
    <property type="molecule type" value="Genomic_DNA"/>
</dbReference>
<organism evidence="3">
    <name type="scientific">Harpegnathos saltator</name>
    <name type="common">Jerdon's jumping ant</name>
    <dbReference type="NCBI Taxonomy" id="610380"/>
    <lineage>
        <taxon>Eukaryota</taxon>
        <taxon>Metazoa</taxon>
        <taxon>Ecdysozoa</taxon>
        <taxon>Arthropoda</taxon>
        <taxon>Hexapoda</taxon>
        <taxon>Insecta</taxon>
        <taxon>Pterygota</taxon>
        <taxon>Neoptera</taxon>
        <taxon>Endopterygota</taxon>
        <taxon>Hymenoptera</taxon>
        <taxon>Apocrita</taxon>
        <taxon>Aculeata</taxon>
        <taxon>Formicoidea</taxon>
        <taxon>Formicidae</taxon>
        <taxon>Ponerinae</taxon>
        <taxon>Ponerini</taxon>
        <taxon>Harpegnathos</taxon>
    </lineage>
</organism>
<reference evidence="2 3" key="1">
    <citation type="journal article" date="2010" name="Science">
        <title>Genomic comparison of the ants Camponotus floridanus and Harpegnathos saltator.</title>
        <authorList>
            <person name="Bonasio R."/>
            <person name="Zhang G."/>
            <person name="Ye C."/>
            <person name="Mutti N.S."/>
            <person name="Fang X."/>
            <person name="Qin N."/>
            <person name="Donahue G."/>
            <person name="Yang P."/>
            <person name="Li Q."/>
            <person name="Li C."/>
            <person name="Zhang P."/>
            <person name="Huang Z."/>
            <person name="Berger S.L."/>
            <person name="Reinberg D."/>
            <person name="Wang J."/>
            <person name="Liebig J."/>
        </authorList>
    </citation>
    <scope>NUCLEOTIDE SEQUENCE [LARGE SCALE GENOMIC DNA]</scope>
    <source>
        <strain evidence="2 3">R22 G/1</strain>
    </source>
</reference>
<keyword evidence="3" id="KW-1185">Reference proteome</keyword>
<feature type="compositionally biased region" description="Polar residues" evidence="1">
    <location>
        <begin position="34"/>
        <end position="50"/>
    </location>
</feature>
<protein>
    <submittedName>
        <fullName evidence="2">Uncharacterized protein</fullName>
    </submittedName>
</protein>
<accession>E2BZK4</accession>
<dbReference type="AlphaFoldDB" id="E2BZK4"/>
<gene>
    <name evidence="2" type="ORF">EAI_02315</name>
</gene>
<evidence type="ECO:0000256" key="1">
    <source>
        <dbReference type="SAM" id="MobiDB-lite"/>
    </source>
</evidence>
<name>E2BZK4_HARSA</name>
<dbReference type="Proteomes" id="UP000008237">
    <property type="component" value="Unassembled WGS sequence"/>
</dbReference>